<evidence type="ECO:0000313" key="1">
    <source>
        <dbReference type="EMBL" id="CAD1481288.1"/>
    </source>
</evidence>
<reference evidence="1" key="1">
    <citation type="submission" date="2020-07" db="EMBL/GenBank/DDBJ databases">
        <authorList>
            <person name="Nazaruddin N."/>
        </authorList>
    </citation>
    <scope>NUCLEOTIDE SEQUENCE</scope>
</reference>
<proteinExistence type="predicted"/>
<gene>
    <name evidence="1" type="ORF">MHI_LOCUS999459</name>
</gene>
<dbReference type="EMBL" id="CAJDYZ010013712">
    <property type="protein sequence ID" value="CAD1481288.1"/>
    <property type="molecule type" value="Genomic_DNA"/>
</dbReference>
<evidence type="ECO:0000313" key="2">
    <source>
        <dbReference type="Proteomes" id="UP000752696"/>
    </source>
</evidence>
<keyword evidence="2" id="KW-1185">Reference proteome</keyword>
<feature type="non-terminal residue" evidence="1">
    <location>
        <position position="48"/>
    </location>
</feature>
<organism evidence="1 2">
    <name type="scientific">Heterotrigona itama</name>
    <dbReference type="NCBI Taxonomy" id="395501"/>
    <lineage>
        <taxon>Eukaryota</taxon>
        <taxon>Metazoa</taxon>
        <taxon>Ecdysozoa</taxon>
        <taxon>Arthropoda</taxon>
        <taxon>Hexapoda</taxon>
        <taxon>Insecta</taxon>
        <taxon>Pterygota</taxon>
        <taxon>Neoptera</taxon>
        <taxon>Endopterygota</taxon>
        <taxon>Hymenoptera</taxon>
        <taxon>Apocrita</taxon>
        <taxon>Aculeata</taxon>
        <taxon>Apoidea</taxon>
        <taxon>Anthophila</taxon>
        <taxon>Apidae</taxon>
        <taxon>Heterotrigona</taxon>
    </lineage>
</organism>
<name>A0A6V7HJS3_9HYME</name>
<sequence>TVESPSPAAEDVVRTWIARGRDETRGRGGIASNARRKASWSRVTLKVY</sequence>
<dbReference type="AlphaFoldDB" id="A0A6V7HJS3"/>
<feature type="non-terminal residue" evidence="1">
    <location>
        <position position="1"/>
    </location>
</feature>
<protein>
    <submittedName>
        <fullName evidence="1">Uncharacterized protein</fullName>
    </submittedName>
</protein>
<comment type="caution">
    <text evidence="1">The sequence shown here is derived from an EMBL/GenBank/DDBJ whole genome shotgun (WGS) entry which is preliminary data.</text>
</comment>
<accession>A0A6V7HJS3</accession>
<dbReference type="Proteomes" id="UP000752696">
    <property type="component" value="Unassembled WGS sequence"/>
</dbReference>